<evidence type="ECO:0000256" key="7">
    <source>
        <dbReference type="ARBA" id="ARBA00034000"/>
    </source>
</evidence>
<reference evidence="14" key="1">
    <citation type="journal article" date="2019" name="Int. J. Syst. Evol. Microbiol.">
        <title>The Global Catalogue of Microorganisms (GCM) 10K type strain sequencing project: providing services to taxonomists for standard genome sequencing and annotation.</title>
        <authorList>
            <consortium name="The Broad Institute Genomics Platform"/>
            <consortium name="The Broad Institute Genome Sequencing Center for Infectious Disease"/>
            <person name="Wu L."/>
            <person name="Ma J."/>
        </authorList>
    </citation>
    <scope>NUCLEOTIDE SEQUENCE [LARGE SCALE GENOMIC DNA]</scope>
    <source>
        <strain evidence="14">KACC 14249</strain>
    </source>
</reference>
<proteinExistence type="predicted"/>
<keyword evidence="10" id="KW-0812">Transmembrane</keyword>
<evidence type="ECO:0000256" key="10">
    <source>
        <dbReference type="SAM" id="Phobius"/>
    </source>
</evidence>
<dbReference type="GO" id="GO:0016757">
    <property type="term" value="F:glycosyltransferase activity"/>
    <property type="evidence" value="ECO:0007669"/>
    <property type="project" value="UniProtKB-KW"/>
</dbReference>
<accession>A0ABW1JD20</accession>
<organism evidence="13 14">
    <name type="scientific">Angustibacter luteus</name>
    <dbReference type="NCBI Taxonomy" id="658456"/>
    <lineage>
        <taxon>Bacteria</taxon>
        <taxon>Bacillati</taxon>
        <taxon>Actinomycetota</taxon>
        <taxon>Actinomycetes</taxon>
        <taxon>Kineosporiales</taxon>
        <taxon>Kineosporiaceae</taxon>
    </lineage>
</organism>
<keyword evidence="14" id="KW-1185">Reference proteome</keyword>
<keyword evidence="10" id="KW-0472">Membrane</keyword>
<dbReference type="PANTHER" id="PTHR32282">
    <property type="entry name" value="BINDING PROTEIN TRANSPEPTIDASE, PUTATIVE-RELATED"/>
    <property type="match status" value="1"/>
</dbReference>
<evidence type="ECO:0000256" key="9">
    <source>
        <dbReference type="SAM" id="MobiDB-lite"/>
    </source>
</evidence>
<evidence type="ECO:0000256" key="3">
    <source>
        <dbReference type="ARBA" id="ARBA00022676"/>
    </source>
</evidence>
<evidence type="ECO:0000256" key="6">
    <source>
        <dbReference type="ARBA" id="ARBA00023268"/>
    </source>
</evidence>
<dbReference type="Gene3D" id="1.10.3810.10">
    <property type="entry name" value="Biosynthetic peptidoglycan transglycosylase-like"/>
    <property type="match status" value="1"/>
</dbReference>
<dbReference type="InterPro" id="IPR001460">
    <property type="entry name" value="PCN-bd_Tpept"/>
</dbReference>
<keyword evidence="5" id="KW-0378">Hydrolase</keyword>
<feature type="domain" description="Glycosyl transferase family 51" evidence="12">
    <location>
        <begin position="71"/>
        <end position="242"/>
    </location>
</feature>
<evidence type="ECO:0000313" key="13">
    <source>
        <dbReference type="EMBL" id="MFC6007229.1"/>
    </source>
</evidence>
<dbReference type="InterPro" id="IPR050396">
    <property type="entry name" value="Glycosyltr_51/Transpeptidase"/>
</dbReference>
<feature type="compositionally biased region" description="Low complexity" evidence="9">
    <location>
        <begin position="645"/>
        <end position="689"/>
    </location>
</feature>
<dbReference type="RefSeq" id="WP_345716038.1">
    <property type="nucleotide sequence ID" value="NZ_BAABFP010000004.1"/>
</dbReference>
<keyword evidence="2" id="KW-0645">Protease</keyword>
<comment type="catalytic activity">
    <reaction evidence="8">
        <text>[GlcNAc-(1-&gt;4)-Mur2Ac(oyl-L-Ala-gamma-D-Glu-L-Lys-D-Ala-D-Ala)](n)-di-trans,octa-cis-undecaprenyl diphosphate + beta-D-GlcNAc-(1-&gt;4)-Mur2Ac(oyl-L-Ala-gamma-D-Glu-L-Lys-D-Ala-D-Ala)-di-trans,octa-cis-undecaprenyl diphosphate = [GlcNAc-(1-&gt;4)-Mur2Ac(oyl-L-Ala-gamma-D-Glu-L-Lys-D-Ala-D-Ala)](n+1)-di-trans,octa-cis-undecaprenyl diphosphate + di-trans,octa-cis-undecaprenyl diphosphate + H(+)</text>
        <dbReference type="Rhea" id="RHEA:23708"/>
        <dbReference type="Rhea" id="RHEA-COMP:9602"/>
        <dbReference type="Rhea" id="RHEA-COMP:9603"/>
        <dbReference type="ChEBI" id="CHEBI:15378"/>
        <dbReference type="ChEBI" id="CHEBI:58405"/>
        <dbReference type="ChEBI" id="CHEBI:60033"/>
        <dbReference type="ChEBI" id="CHEBI:78435"/>
        <dbReference type="EC" id="2.4.99.28"/>
    </reaction>
</comment>
<evidence type="ECO:0000256" key="1">
    <source>
        <dbReference type="ARBA" id="ARBA00022645"/>
    </source>
</evidence>
<dbReference type="InterPro" id="IPR023346">
    <property type="entry name" value="Lysozyme-like_dom_sf"/>
</dbReference>
<keyword evidence="3 13" id="KW-0328">Glycosyltransferase</keyword>
<dbReference type="InterPro" id="IPR012338">
    <property type="entry name" value="Beta-lactam/transpept-like"/>
</dbReference>
<dbReference type="InterPro" id="IPR036950">
    <property type="entry name" value="PBP_transglycosylase"/>
</dbReference>
<evidence type="ECO:0000259" key="12">
    <source>
        <dbReference type="Pfam" id="PF00912"/>
    </source>
</evidence>
<dbReference type="Pfam" id="PF00905">
    <property type="entry name" value="Transpeptidase"/>
    <property type="match status" value="1"/>
</dbReference>
<feature type="region of interest" description="Disordered" evidence="9">
    <location>
        <begin position="636"/>
        <end position="715"/>
    </location>
</feature>
<feature type="compositionally biased region" description="Polar residues" evidence="9">
    <location>
        <begin position="705"/>
        <end position="715"/>
    </location>
</feature>
<evidence type="ECO:0000256" key="4">
    <source>
        <dbReference type="ARBA" id="ARBA00022679"/>
    </source>
</evidence>
<dbReference type="SUPFAM" id="SSF53955">
    <property type="entry name" value="Lysozyme-like"/>
    <property type="match status" value="1"/>
</dbReference>
<comment type="caution">
    <text evidence="13">The sequence shown here is derived from an EMBL/GenBank/DDBJ whole genome shotgun (WGS) entry which is preliminary data.</text>
</comment>
<feature type="transmembrane region" description="Helical" evidence="10">
    <location>
        <begin position="21"/>
        <end position="44"/>
    </location>
</feature>
<gene>
    <name evidence="13" type="ORF">ACFQDO_08810</name>
</gene>
<evidence type="ECO:0000256" key="8">
    <source>
        <dbReference type="ARBA" id="ARBA00049902"/>
    </source>
</evidence>
<dbReference type="EC" id="2.4.-.-" evidence="13"/>
<evidence type="ECO:0000259" key="11">
    <source>
        <dbReference type="Pfam" id="PF00905"/>
    </source>
</evidence>
<keyword evidence="4 13" id="KW-0808">Transferase</keyword>
<feature type="domain" description="Penicillin-binding protein transpeptidase" evidence="11">
    <location>
        <begin position="335"/>
        <end position="579"/>
    </location>
</feature>
<dbReference type="Proteomes" id="UP001596189">
    <property type="component" value="Unassembled WGS sequence"/>
</dbReference>
<protein>
    <submittedName>
        <fullName evidence="13">Transglycosylase domain-containing protein</fullName>
        <ecNumber evidence="13">2.4.-.-</ecNumber>
    </submittedName>
</protein>
<dbReference type="PANTHER" id="PTHR32282:SF34">
    <property type="entry name" value="PENICILLIN-BINDING PROTEIN 1A"/>
    <property type="match status" value="1"/>
</dbReference>
<sequence>MRRIVDYPRALKSGWRRFIPSWRLVLGTGAACFLLLVIGFAVLYHSVSVPDPNKQVLQNSSVVYWSDGKTELGRFGEVNRESVPLSQMPESLQKAVLSAEDRSFYENKGFSPKGYGRAVWVKVRGGSTQGGSTITQQYVKNYFLTADRSPTRKAKELVIALKIEKNESKDKILENYLNTIYFGRGAYGVQAASRAYFGVDVSKLTLSQSALLASIVRSPGLYDPVTHKDNAQARMDYVLSGMVKEGWATQAQSDAVKFPKIAKRSTDNRFGGTNGYLLNAVRSEVVSKGGLSDADIDGGGLRIVSTFDRKAQAQAVKAVRDEMPKNGTKGVGVGLVAVKPGDGAVVAMYGGADAVKRQRNAATQDTMQAGSTFKPFTLAAALEDGVSLKSTFNGDSPKEIKIPGESKPWKVSNFSAGEGGTHDLIFATEHSVNTIYAQLNEQVGPDKSRDAAIAAGYPEGTTDLGTNFANVLGTASPRVIDVATSYATFAAQGMHATSYMVKSVTLATGEQVYKVKVKPNRAFESGPMADLTYALQNVVKHGTGSFAASQIDRPLAGKTGTAQDAKSAWFAGYTPQLATAVGLYRNGKDKEGRVVQLSLNGLGGNNNVQGASFPLHIWTAFMKGATEGMKVEQFPEPVYGGKSNTPTATATATPTQTSTPTATATQKPTPTVTAPSTPTPSDTPSLPTLPTTPPTPTGTATPTGNGQDAKNGSGG</sequence>
<evidence type="ECO:0000313" key="14">
    <source>
        <dbReference type="Proteomes" id="UP001596189"/>
    </source>
</evidence>
<dbReference type="SUPFAM" id="SSF56601">
    <property type="entry name" value="beta-lactamase/transpeptidase-like"/>
    <property type="match status" value="1"/>
</dbReference>
<dbReference type="EMBL" id="JBHSRD010000003">
    <property type="protein sequence ID" value="MFC6007229.1"/>
    <property type="molecule type" value="Genomic_DNA"/>
</dbReference>
<dbReference type="InterPro" id="IPR001264">
    <property type="entry name" value="Glyco_trans_51"/>
</dbReference>
<keyword evidence="10" id="KW-1133">Transmembrane helix</keyword>
<evidence type="ECO:0000256" key="5">
    <source>
        <dbReference type="ARBA" id="ARBA00022801"/>
    </source>
</evidence>
<comment type="catalytic activity">
    <reaction evidence="7">
        <text>Preferential cleavage: (Ac)2-L-Lys-D-Ala-|-D-Ala. Also transpeptidation of peptidyl-alanyl moieties that are N-acyl substituents of D-alanine.</text>
        <dbReference type="EC" id="3.4.16.4"/>
    </reaction>
</comment>
<evidence type="ECO:0000256" key="2">
    <source>
        <dbReference type="ARBA" id="ARBA00022670"/>
    </source>
</evidence>
<dbReference type="Gene3D" id="3.40.710.10">
    <property type="entry name" value="DD-peptidase/beta-lactamase superfamily"/>
    <property type="match status" value="1"/>
</dbReference>
<name>A0ABW1JD20_9ACTN</name>
<dbReference type="Pfam" id="PF00912">
    <property type="entry name" value="Transgly"/>
    <property type="match status" value="1"/>
</dbReference>
<keyword evidence="6" id="KW-0511">Multifunctional enzyme</keyword>
<keyword evidence="1" id="KW-0121">Carboxypeptidase</keyword>